<dbReference type="EMBL" id="QNRK01000001">
    <property type="protein sequence ID" value="RBP18224.1"/>
    <property type="molecule type" value="Genomic_DNA"/>
</dbReference>
<keyword evidence="4 6" id="KW-1133">Transmembrane helix</keyword>
<name>A0A366FU65_9HYPH</name>
<keyword evidence="5 6" id="KW-0472">Membrane</keyword>
<keyword evidence="3 6" id="KW-0812">Transmembrane</keyword>
<dbReference type="Pfam" id="PF03788">
    <property type="entry name" value="LrgA"/>
    <property type="match status" value="1"/>
</dbReference>
<dbReference type="InterPro" id="IPR005538">
    <property type="entry name" value="LrgA/CidA"/>
</dbReference>
<feature type="transmembrane region" description="Helical" evidence="6">
    <location>
        <begin position="93"/>
        <end position="117"/>
    </location>
</feature>
<sequence length="127" mass="13203">MIRGVFLLLFFQLAGEILARGLSLPAPGPVVGLGLLVAAMAGWRAFRPFDDEELASSELGRAAAGMLANLSLLFVPAGVGVVQYLGLLRAEGVALAAALIVSTFVTLIATVGAFLAVKRLIGLRREV</sequence>
<evidence type="ECO:0000256" key="6">
    <source>
        <dbReference type="SAM" id="Phobius"/>
    </source>
</evidence>
<dbReference type="Proteomes" id="UP000253529">
    <property type="component" value="Unassembled WGS sequence"/>
</dbReference>
<dbReference type="RefSeq" id="WP_113887465.1">
    <property type="nucleotide sequence ID" value="NZ_QNRK01000001.1"/>
</dbReference>
<proteinExistence type="predicted"/>
<gene>
    <name evidence="7" type="ORF">DFR50_101168</name>
</gene>
<comment type="subcellular location">
    <subcellularLocation>
        <location evidence="1">Cell membrane</location>
        <topology evidence="1">Multi-pass membrane protein</topology>
    </subcellularLocation>
</comment>
<evidence type="ECO:0000256" key="2">
    <source>
        <dbReference type="ARBA" id="ARBA00022475"/>
    </source>
</evidence>
<protein>
    <submittedName>
        <fullName evidence="7">Putative effector of murein hydrolase LrgA (UPF0299 family)</fullName>
    </submittedName>
</protein>
<reference evidence="7 8" key="1">
    <citation type="submission" date="2018-06" db="EMBL/GenBank/DDBJ databases">
        <title>Genomic Encyclopedia of Type Strains, Phase IV (KMG-IV): sequencing the most valuable type-strain genomes for metagenomic binning, comparative biology and taxonomic classification.</title>
        <authorList>
            <person name="Goeker M."/>
        </authorList>
    </citation>
    <scope>NUCLEOTIDE SEQUENCE [LARGE SCALE GENOMIC DNA]</scope>
    <source>
        <strain evidence="7 8">DSM 24875</strain>
    </source>
</reference>
<evidence type="ECO:0000313" key="8">
    <source>
        <dbReference type="Proteomes" id="UP000253529"/>
    </source>
</evidence>
<organism evidence="7 8">
    <name type="scientific">Roseiarcus fermentans</name>
    <dbReference type="NCBI Taxonomy" id="1473586"/>
    <lineage>
        <taxon>Bacteria</taxon>
        <taxon>Pseudomonadati</taxon>
        <taxon>Pseudomonadota</taxon>
        <taxon>Alphaproteobacteria</taxon>
        <taxon>Hyphomicrobiales</taxon>
        <taxon>Roseiarcaceae</taxon>
        <taxon>Roseiarcus</taxon>
    </lineage>
</organism>
<keyword evidence="2" id="KW-1003">Cell membrane</keyword>
<dbReference type="OrthoDB" id="385012at2"/>
<dbReference type="GO" id="GO:0016787">
    <property type="term" value="F:hydrolase activity"/>
    <property type="evidence" value="ECO:0007669"/>
    <property type="project" value="UniProtKB-KW"/>
</dbReference>
<evidence type="ECO:0000256" key="3">
    <source>
        <dbReference type="ARBA" id="ARBA00022692"/>
    </source>
</evidence>
<keyword evidence="7" id="KW-0378">Hydrolase</keyword>
<dbReference type="GO" id="GO:0005886">
    <property type="term" value="C:plasma membrane"/>
    <property type="evidence" value="ECO:0007669"/>
    <property type="project" value="UniProtKB-SubCell"/>
</dbReference>
<feature type="transmembrane region" description="Helical" evidence="6">
    <location>
        <begin position="29"/>
        <end position="46"/>
    </location>
</feature>
<comment type="caution">
    <text evidence="7">The sequence shown here is derived from an EMBL/GenBank/DDBJ whole genome shotgun (WGS) entry which is preliminary data.</text>
</comment>
<accession>A0A366FU65</accession>
<dbReference type="PANTHER" id="PTHR33931">
    <property type="entry name" value="HOLIN-LIKE PROTEIN CIDA-RELATED"/>
    <property type="match status" value="1"/>
</dbReference>
<evidence type="ECO:0000313" key="7">
    <source>
        <dbReference type="EMBL" id="RBP18224.1"/>
    </source>
</evidence>
<feature type="transmembrane region" description="Helical" evidence="6">
    <location>
        <begin position="67"/>
        <end position="87"/>
    </location>
</feature>
<evidence type="ECO:0000256" key="4">
    <source>
        <dbReference type="ARBA" id="ARBA00022989"/>
    </source>
</evidence>
<evidence type="ECO:0000256" key="1">
    <source>
        <dbReference type="ARBA" id="ARBA00004651"/>
    </source>
</evidence>
<dbReference type="PANTHER" id="PTHR33931:SF2">
    <property type="entry name" value="HOLIN-LIKE PROTEIN CIDA"/>
    <property type="match status" value="1"/>
</dbReference>
<keyword evidence="8" id="KW-1185">Reference proteome</keyword>
<evidence type="ECO:0000256" key="5">
    <source>
        <dbReference type="ARBA" id="ARBA00023136"/>
    </source>
</evidence>
<dbReference type="AlphaFoldDB" id="A0A366FU65"/>